<keyword evidence="1" id="KW-1133">Transmembrane helix</keyword>
<organism evidence="2 3">
    <name type="scientific">Portunus trituberculatus</name>
    <name type="common">Swimming crab</name>
    <name type="synonym">Neptunus trituberculatus</name>
    <dbReference type="NCBI Taxonomy" id="210409"/>
    <lineage>
        <taxon>Eukaryota</taxon>
        <taxon>Metazoa</taxon>
        <taxon>Ecdysozoa</taxon>
        <taxon>Arthropoda</taxon>
        <taxon>Crustacea</taxon>
        <taxon>Multicrustacea</taxon>
        <taxon>Malacostraca</taxon>
        <taxon>Eumalacostraca</taxon>
        <taxon>Eucarida</taxon>
        <taxon>Decapoda</taxon>
        <taxon>Pleocyemata</taxon>
        <taxon>Brachyura</taxon>
        <taxon>Eubrachyura</taxon>
        <taxon>Portunoidea</taxon>
        <taxon>Portunidae</taxon>
        <taxon>Portuninae</taxon>
        <taxon>Portunus</taxon>
    </lineage>
</organism>
<protein>
    <submittedName>
        <fullName evidence="2">Uncharacterized protein</fullName>
    </submittedName>
</protein>
<dbReference type="Proteomes" id="UP000324222">
    <property type="component" value="Unassembled WGS sequence"/>
</dbReference>
<comment type="caution">
    <text evidence="2">The sequence shown here is derived from an EMBL/GenBank/DDBJ whole genome shotgun (WGS) entry which is preliminary data.</text>
</comment>
<dbReference type="EMBL" id="VSRR010000185">
    <property type="protein sequence ID" value="MPC11875.1"/>
    <property type="molecule type" value="Genomic_DNA"/>
</dbReference>
<name>A0A5B7CRN8_PORTR</name>
<evidence type="ECO:0000256" key="1">
    <source>
        <dbReference type="SAM" id="Phobius"/>
    </source>
</evidence>
<keyword evidence="1" id="KW-0812">Transmembrane</keyword>
<keyword evidence="3" id="KW-1185">Reference proteome</keyword>
<evidence type="ECO:0000313" key="3">
    <source>
        <dbReference type="Proteomes" id="UP000324222"/>
    </source>
</evidence>
<sequence>MPDSRDDLANLHHCGPHSYINTESFRNEILLTGVYTGQPPQRARVIKNRIPFEFGLLFFLGVVAACGVWRWNTRYFSIMPAEKAEREKEVVGNKGCCNFLIQK</sequence>
<accession>A0A5B7CRN8</accession>
<keyword evidence="1" id="KW-0472">Membrane</keyword>
<proteinExistence type="predicted"/>
<feature type="transmembrane region" description="Helical" evidence="1">
    <location>
        <begin position="50"/>
        <end position="71"/>
    </location>
</feature>
<gene>
    <name evidence="2" type="ORF">E2C01_004550</name>
</gene>
<evidence type="ECO:0000313" key="2">
    <source>
        <dbReference type="EMBL" id="MPC11875.1"/>
    </source>
</evidence>
<dbReference type="AlphaFoldDB" id="A0A5B7CRN8"/>
<reference evidence="2 3" key="1">
    <citation type="submission" date="2019-05" db="EMBL/GenBank/DDBJ databases">
        <title>Another draft genome of Portunus trituberculatus and its Hox gene families provides insights of decapod evolution.</title>
        <authorList>
            <person name="Jeong J.-H."/>
            <person name="Song I."/>
            <person name="Kim S."/>
            <person name="Choi T."/>
            <person name="Kim D."/>
            <person name="Ryu S."/>
            <person name="Kim W."/>
        </authorList>
    </citation>
    <scope>NUCLEOTIDE SEQUENCE [LARGE SCALE GENOMIC DNA]</scope>
    <source>
        <tissue evidence="2">Muscle</tissue>
    </source>
</reference>